<evidence type="ECO:0000259" key="1">
    <source>
        <dbReference type="Pfam" id="PF00501"/>
    </source>
</evidence>
<evidence type="ECO:0000259" key="2">
    <source>
        <dbReference type="Pfam" id="PF00668"/>
    </source>
</evidence>
<dbReference type="PANTHER" id="PTHR45527:SF1">
    <property type="entry name" value="FATTY ACID SYNTHASE"/>
    <property type="match status" value="1"/>
</dbReference>
<dbReference type="Gene3D" id="3.30.559.30">
    <property type="entry name" value="Nonribosomal peptide synthetase, condensation domain"/>
    <property type="match status" value="1"/>
</dbReference>
<accession>A0A1W1Y1L0</accession>
<dbReference type="SUPFAM" id="SSF56801">
    <property type="entry name" value="Acetyl-CoA synthetase-like"/>
    <property type="match status" value="1"/>
</dbReference>
<dbReference type="GO" id="GO:0043041">
    <property type="term" value="P:amino acid activation for nonribosomal peptide biosynthetic process"/>
    <property type="evidence" value="ECO:0007669"/>
    <property type="project" value="TreeGrafter"/>
</dbReference>
<reference evidence="3 4" key="1">
    <citation type="submission" date="2017-04" db="EMBL/GenBank/DDBJ databases">
        <authorList>
            <person name="Afonso C.L."/>
            <person name="Miller P.J."/>
            <person name="Scott M.A."/>
            <person name="Spackman E."/>
            <person name="Goraichik I."/>
            <person name="Dimitrov K.M."/>
            <person name="Suarez D.L."/>
            <person name="Swayne D.E."/>
        </authorList>
    </citation>
    <scope>NUCLEOTIDE SEQUENCE [LARGE SCALE GENOMIC DNA]</scope>
    <source>
        <strain evidence="3 4">DSM 23236</strain>
    </source>
</reference>
<feature type="domain" description="AMP-dependent synthetase/ligase" evidence="1">
    <location>
        <begin position="512"/>
        <end position="599"/>
    </location>
</feature>
<dbReference type="FunFam" id="3.30.559.10:FF:000012">
    <property type="entry name" value="Non-ribosomal peptide synthetase"/>
    <property type="match status" value="1"/>
</dbReference>
<protein>
    <submittedName>
        <fullName evidence="3">AMP-binding enzyme</fullName>
    </submittedName>
</protein>
<dbReference type="GO" id="GO:0047527">
    <property type="term" value="F:2,3-dihydroxybenzoate-serine ligase activity"/>
    <property type="evidence" value="ECO:0007669"/>
    <property type="project" value="TreeGrafter"/>
</dbReference>
<evidence type="ECO:0000313" key="3">
    <source>
        <dbReference type="EMBL" id="SMC30014.1"/>
    </source>
</evidence>
<dbReference type="GO" id="GO:0009239">
    <property type="term" value="P:enterobactin biosynthetic process"/>
    <property type="evidence" value="ECO:0007669"/>
    <property type="project" value="TreeGrafter"/>
</dbReference>
<dbReference type="InterPro" id="IPR000873">
    <property type="entry name" value="AMP-dep_synth/lig_dom"/>
</dbReference>
<dbReference type="Pfam" id="PF00501">
    <property type="entry name" value="AMP-binding"/>
    <property type="match status" value="1"/>
</dbReference>
<feature type="domain" description="Condensation" evidence="2">
    <location>
        <begin position="44"/>
        <end position="492"/>
    </location>
</feature>
<proteinExistence type="predicted"/>
<dbReference type="GO" id="GO:0005829">
    <property type="term" value="C:cytosol"/>
    <property type="evidence" value="ECO:0007669"/>
    <property type="project" value="TreeGrafter"/>
</dbReference>
<dbReference type="GO" id="GO:0009366">
    <property type="term" value="C:enterobactin synthetase complex"/>
    <property type="evidence" value="ECO:0007669"/>
    <property type="project" value="TreeGrafter"/>
</dbReference>
<dbReference type="Pfam" id="PF00668">
    <property type="entry name" value="Condensation"/>
    <property type="match status" value="1"/>
</dbReference>
<dbReference type="PANTHER" id="PTHR45527">
    <property type="entry name" value="NONRIBOSOMAL PEPTIDE SYNTHETASE"/>
    <property type="match status" value="1"/>
</dbReference>
<organism evidence="3 4">
    <name type="scientific">Andreprevotia lacus DSM 23236</name>
    <dbReference type="NCBI Taxonomy" id="1121001"/>
    <lineage>
        <taxon>Bacteria</taxon>
        <taxon>Pseudomonadati</taxon>
        <taxon>Pseudomonadota</taxon>
        <taxon>Betaproteobacteria</taxon>
        <taxon>Neisseriales</taxon>
        <taxon>Chitinibacteraceae</taxon>
        <taxon>Andreprevotia</taxon>
    </lineage>
</organism>
<feature type="non-terminal residue" evidence="3">
    <location>
        <position position="600"/>
    </location>
</feature>
<dbReference type="GO" id="GO:0031177">
    <property type="term" value="F:phosphopantetheine binding"/>
    <property type="evidence" value="ECO:0007669"/>
    <property type="project" value="TreeGrafter"/>
</dbReference>
<keyword evidence="4" id="KW-1185">Reference proteome</keyword>
<sequence length="600" mass="65084">MTDQAHSKLDAKQLELLLRRLKKTKAPTAASSVDTIPLADRSQPLPLSWAQARLWFIDQLDHDASKAYHLPLALRLDGALDAAALIAALNRIVARHESLRTVFRLDDGEPVAQLLPADSGFALQIVDLATLGDEAQRAEIERLAAQEAVAPFDLAQGPLCRGQLLVLGADSHVLLITQHHIVSDGWSQGVFIAEVRALYHAFSQGEDDPLPALPIQYGDFAVWQRQALQGDDLLQQADFWRSYLDGAPAVLNLPFDRARPAVQTHRGGTLPFTVPEAIAAELRTFAQRNKSTVFMALLAAWGLLLSRLSGEQDVVVGSPLAGRDRSELQGLIGFFANTLALRLRIEPDWTVAQLLQAVRDSAMQAFAHQALPFEQVVDAVKPVRSLSYSPIFQVMLAFNNTPDGGDEELQGIRFSAIEQLRDTSHFELMLNLTDSGDKLSGALTYNADLFDAVTVARFAEYLQTLLAAVLRGDEQPLSTLEILSTAERHTLLADWNATAYAYPRDSGLVSLFEAHVEATPAAAAVVSGDVVWSYAELNTRANVLAHTLIGAGVLPGQVVALSLPRSAELVLAELAILKAGGIYLPLDAVLPGERQASMLA</sequence>
<dbReference type="EMBL" id="FWXD01000069">
    <property type="protein sequence ID" value="SMC30014.1"/>
    <property type="molecule type" value="Genomic_DNA"/>
</dbReference>
<dbReference type="InterPro" id="IPR023213">
    <property type="entry name" value="CAT-like_dom_sf"/>
</dbReference>
<dbReference type="OrthoDB" id="8612214at2"/>
<dbReference type="SUPFAM" id="SSF52777">
    <property type="entry name" value="CoA-dependent acyltransferases"/>
    <property type="match status" value="2"/>
</dbReference>
<gene>
    <name evidence="3" type="ORF">SAMN02745857_04362</name>
</gene>
<dbReference type="InterPro" id="IPR042099">
    <property type="entry name" value="ANL_N_sf"/>
</dbReference>
<dbReference type="AlphaFoldDB" id="A0A1W1Y1L0"/>
<dbReference type="InterPro" id="IPR001242">
    <property type="entry name" value="Condensation_dom"/>
</dbReference>
<dbReference type="Gene3D" id="3.30.559.10">
    <property type="entry name" value="Chloramphenicol acetyltransferase-like domain"/>
    <property type="match status" value="1"/>
</dbReference>
<dbReference type="STRING" id="1121001.SAMN02745857_04362"/>
<name>A0A1W1Y1L0_9NEIS</name>
<dbReference type="Gene3D" id="3.40.50.12780">
    <property type="entry name" value="N-terminal domain of ligase-like"/>
    <property type="match status" value="1"/>
</dbReference>
<dbReference type="RefSeq" id="WP_139799067.1">
    <property type="nucleotide sequence ID" value="NZ_FWXD01000069.1"/>
</dbReference>
<dbReference type="CDD" id="cd19531">
    <property type="entry name" value="LCL_NRPS-like"/>
    <property type="match status" value="1"/>
</dbReference>
<evidence type="ECO:0000313" key="4">
    <source>
        <dbReference type="Proteomes" id="UP000192761"/>
    </source>
</evidence>
<dbReference type="Proteomes" id="UP000192761">
    <property type="component" value="Unassembled WGS sequence"/>
</dbReference>